<organism evidence="2 3">
    <name type="scientific">Candidatus Gallacutalibacter pullicola</name>
    <dbReference type="NCBI Taxonomy" id="2840830"/>
    <lineage>
        <taxon>Bacteria</taxon>
        <taxon>Bacillati</taxon>
        <taxon>Bacillota</taxon>
        <taxon>Clostridia</taxon>
        <taxon>Eubacteriales</taxon>
        <taxon>Candidatus Gallacutalibacter</taxon>
    </lineage>
</organism>
<reference evidence="2" key="2">
    <citation type="journal article" date="2021" name="PeerJ">
        <title>Extensive microbial diversity within the chicken gut microbiome revealed by metagenomics and culture.</title>
        <authorList>
            <person name="Gilroy R."/>
            <person name="Ravi A."/>
            <person name="Getino M."/>
            <person name="Pursley I."/>
            <person name="Horton D.L."/>
            <person name="Alikhan N.F."/>
            <person name="Baker D."/>
            <person name="Gharbi K."/>
            <person name="Hall N."/>
            <person name="Watson M."/>
            <person name="Adriaenssens E.M."/>
            <person name="Foster-Nyarko E."/>
            <person name="Jarju S."/>
            <person name="Secka A."/>
            <person name="Antonio M."/>
            <person name="Oren A."/>
            <person name="Chaudhuri R.R."/>
            <person name="La Ragione R."/>
            <person name="Hildebrand F."/>
            <person name="Pallen M.J."/>
        </authorList>
    </citation>
    <scope>NUCLEOTIDE SEQUENCE</scope>
    <source>
        <strain evidence="2">ChiSjej1B19-7085</strain>
    </source>
</reference>
<dbReference type="AlphaFoldDB" id="A0A9D1J1G7"/>
<name>A0A9D1J1G7_9FIRM</name>
<dbReference type="InterPro" id="IPR027417">
    <property type="entry name" value="P-loop_NTPase"/>
</dbReference>
<evidence type="ECO:0000313" key="3">
    <source>
        <dbReference type="Proteomes" id="UP000886785"/>
    </source>
</evidence>
<evidence type="ECO:0000259" key="1">
    <source>
        <dbReference type="Pfam" id="PF01656"/>
    </source>
</evidence>
<comment type="caution">
    <text evidence="2">The sequence shown here is derived from an EMBL/GenBank/DDBJ whole genome shotgun (WGS) entry which is preliminary data.</text>
</comment>
<proteinExistence type="predicted"/>
<dbReference type="Pfam" id="PF01656">
    <property type="entry name" value="CbiA"/>
    <property type="match status" value="1"/>
</dbReference>
<protein>
    <submittedName>
        <fullName evidence="2">ParA family protein</fullName>
    </submittedName>
</protein>
<dbReference type="EMBL" id="DVHF01000082">
    <property type="protein sequence ID" value="HIR57427.1"/>
    <property type="molecule type" value="Genomic_DNA"/>
</dbReference>
<dbReference type="SUPFAM" id="SSF52540">
    <property type="entry name" value="P-loop containing nucleoside triphosphate hydrolases"/>
    <property type="match status" value="1"/>
</dbReference>
<dbReference type="Proteomes" id="UP000886785">
    <property type="component" value="Unassembled WGS sequence"/>
</dbReference>
<dbReference type="Gene3D" id="3.40.50.300">
    <property type="entry name" value="P-loop containing nucleotide triphosphate hydrolases"/>
    <property type="match status" value="1"/>
</dbReference>
<evidence type="ECO:0000313" key="2">
    <source>
        <dbReference type="EMBL" id="HIR57427.1"/>
    </source>
</evidence>
<feature type="domain" description="CobQ/CobB/MinD/ParA nucleotide binding" evidence="1">
    <location>
        <begin position="8"/>
        <end position="146"/>
    </location>
</feature>
<gene>
    <name evidence="2" type="ORF">IAA54_07135</name>
</gene>
<accession>A0A9D1J1G7</accession>
<dbReference type="InterPro" id="IPR002586">
    <property type="entry name" value="CobQ/CobB/MinD/ParA_Nub-bd_dom"/>
</dbReference>
<reference evidence="2" key="1">
    <citation type="submission" date="2020-10" db="EMBL/GenBank/DDBJ databases">
        <authorList>
            <person name="Gilroy R."/>
        </authorList>
    </citation>
    <scope>NUCLEOTIDE SEQUENCE</scope>
    <source>
        <strain evidence="2">ChiSjej1B19-7085</strain>
    </source>
</reference>
<sequence length="226" mass="24893">MRLEKKITIICGHYGCGKTNLSINLAMDHAREGKQTALVDLDLVNPYFRSSDYREEMEKNGITVITPVYAGTTLDIPAIPPQVDAVLDGSCGDVIFDVGGDDAGATVLGRLADRIRTMDYEMIYVINRFRTLTSEPEQAVGLLREIETASHLRASALVNNSHLKDQTSPEDILGALEFAHSTAQLLGLPLRCTTAPVSVAEALRDKVENLYPVSIYVRSPWEMENK</sequence>